<keyword evidence="4" id="KW-0862">Zinc</keyword>
<evidence type="ECO:0000313" key="9">
    <source>
        <dbReference type="EMBL" id="VFJ46702.1"/>
    </source>
</evidence>
<dbReference type="EMBL" id="CAADEW010000011">
    <property type="protein sequence ID" value="VFJ45901.1"/>
    <property type="molecule type" value="Genomic_DNA"/>
</dbReference>
<comment type="similarity">
    <text evidence="2">Belongs to the zinc-containing alcohol dehydrogenase family.</text>
</comment>
<dbReference type="GO" id="GO:0046872">
    <property type="term" value="F:metal ion binding"/>
    <property type="evidence" value="ECO:0007669"/>
    <property type="project" value="UniProtKB-KW"/>
</dbReference>
<keyword evidence="3" id="KW-0479">Metal-binding</keyword>
<evidence type="ECO:0000256" key="1">
    <source>
        <dbReference type="ARBA" id="ARBA00001947"/>
    </source>
</evidence>
<dbReference type="Pfam" id="PF08240">
    <property type="entry name" value="ADH_N"/>
    <property type="match status" value="1"/>
</dbReference>
<feature type="domain" description="Alcohol dehydrogenase-like C-terminal" evidence="6">
    <location>
        <begin position="199"/>
        <end position="310"/>
    </location>
</feature>
<feature type="domain" description="Alcohol dehydrogenase-like N-terminal" evidence="7">
    <location>
        <begin position="23"/>
        <end position="160"/>
    </location>
</feature>
<dbReference type="Gene3D" id="3.40.50.720">
    <property type="entry name" value="NAD(P)-binding Rossmann-like Domain"/>
    <property type="match status" value="1"/>
</dbReference>
<evidence type="ECO:0000256" key="2">
    <source>
        <dbReference type="ARBA" id="ARBA00008072"/>
    </source>
</evidence>
<sequence length="348" mass="37381">MRALYFDGKLRFRHDLPTPSPYPDEALIRTRLVGICNTDLEITRGYGKFTGVLGHEFVGEVVEARNAPDLIGQRVVGEINLYCGICPTCGDREPDTAGCEQIGLSSISTSMSRGESPASEVAARSTSHCPYRTTLGIRGRNGAMADFLTLPTHLLHPVPDSITDEQAVFVEPLAAAWEIIEQVHIRPYHRVVVLGDGKLGLLIAQVLQLTGCDLLVVGHHRHKLAILANKGIATQSARKAIEPGADIVIEATGSPSGFAMARTLVRPRGTLVLKSTFRGDVVLDLSRIVVDEITIIGSRCGPFAPALRLLAEGLVDVELLIHGKLPLDDGLAAFEQAASGALKILLLI</sequence>
<organism evidence="9">
    <name type="scientific">Candidatus Kentrum sp. FW</name>
    <dbReference type="NCBI Taxonomy" id="2126338"/>
    <lineage>
        <taxon>Bacteria</taxon>
        <taxon>Pseudomonadati</taxon>
        <taxon>Pseudomonadota</taxon>
        <taxon>Gammaproteobacteria</taxon>
        <taxon>Candidatus Kentrum</taxon>
    </lineage>
</organism>
<dbReference type="InterPro" id="IPR011032">
    <property type="entry name" value="GroES-like_sf"/>
</dbReference>
<evidence type="ECO:0000256" key="5">
    <source>
        <dbReference type="ARBA" id="ARBA00023002"/>
    </source>
</evidence>
<protein>
    <submittedName>
        <fullName evidence="9">Threonine dehydrogenase</fullName>
    </submittedName>
</protein>
<dbReference type="InterPro" id="IPR013149">
    <property type="entry name" value="ADH-like_C"/>
</dbReference>
<dbReference type="SUPFAM" id="SSF51735">
    <property type="entry name" value="NAD(P)-binding Rossmann-fold domains"/>
    <property type="match status" value="1"/>
</dbReference>
<evidence type="ECO:0000256" key="3">
    <source>
        <dbReference type="ARBA" id="ARBA00022723"/>
    </source>
</evidence>
<dbReference type="SUPFAM" id="SSF50129">
    <property type="entry name" value="GroES-like"/>
    <property type="match status" value="1"/>
</dbReference>
<comment type="cofactor">
    <cofactor evidence="1">
        <name>Zn(2+)</name>
        <dbReference type="ChEBI" id="CHEBI:29105"/>
    </cofactor>
</comment>
<name>A0A450S4G5_9GAMM</name>
<dbReference type="InterPro" id="IPR013154">
    <property type="entry name" value="ADH-like_N"/>
</dbReference>
<dbReference type="InterPro" id="IPR036291">
    <property type="entry name" value="NAD(P)-bd_dom_sf"/>
</dbReference>
<dbReference type="EMBL" id="CAADFD010000001">
    <property type="protein sequence ID" value="VFJ46702.1"/>
    <property type="molecule type" value="Genomic_DNA"/>
</dbReference>
<reference evidence="9" key="1">
    <citation type="submission" date="2019-02" db="EMBL/GenBank/DDBJ databases">
        <authorList>
            <person name="Gruber-Vodicka R. H."/>
            <person name="Seah K. B. B."/>
        </authorList>
    </citation>
    <scope>NUCLEOTIDE SEQUENCE</scope>
    <source>
        <strain evidence="9">BECK_BZ106</strain>
        <strain evidence="8">BECK_BZ15</strain>
    </source>
</reference>
<keyword evidence="5" id="KW-0560">Oxidoreductase</keyword>
<dbReference type="GO" id="GO:0016491">
    <property type="term" value="F:oxidoreductase activity"/>
    <property type="evidence" value="ECO:0007669"/>
    <property type="project" value="UniProtKB-KW"/>
</dbReference>
<evidence type="ECO:0000259" key="6">
    <source>
        <dbReference type="Pfam" id="PF00107"/>
    </source>
</evidence>
<gene>
    <name evidence="8" type="ORF">BECKFW1821A_GA0114235_101144</name>
    <name evidence="9" type="ORF">BECKFW1821B_GA0114236_100147</name>
</gene>
<evidence type="ECO:0000313" key="8">
    <source>
        <dbReference type="EMBL" id="VFJ45901.1"/>
    </source>
</evidence>
<dbReference type="PANTHER" id="PTHR43350">
    <property type="entry name" value="NAD-DEPENDENT ALCOHOL DEHYDROGENASE"/>
    <property type="match status" value="1"/>
</dbReference>
<dbReference type="Gene3D" id="3.90.180.10">
    <property type="entry name" value="Medium-chain alcohol dehydrogenases, catalytic domain"/>
    <property type="match status" value="1"/>
</dbReference>
<dbReference type="Pfam" id="PF00107">
    <property type="entry name" value="ADH_zinc_N"/>
    <property type="match status" value="1"/>
</dbReference>
<dbReference type="PANTHER" id="PTHR43350:SF2">
    <property type="entry name" value="GROES-LIKE ZINC-BINDING ALCOHOL DEHYDROGENASE FAMILY PROTEIN"/>
    <property type="match status" value="1"/>
</dbReference>
<evidence type="ECO:0000259" key="7">
    <source>
        <dbReference type="Pfam" id="PF08240"/>
    </source>
</evidence>
<accession>A0A450S4G5</accession>
<dbReference type="CDD" id="cd08242">
    <property type="entry name" value="MDR_like"/>
    <property type="match status" value="1"/>
</dbReference>
<dbReference type="AlphaFoldDB" id="A0A450S4G5"/>
<proteinExistence type="inferred from homology"/>
<evidence type="ECO:0000256" key="4">
    <source>
        <dbReference type="ARBA" id="ARBA00022833"/>
    </source>
</evidence>